<dbReference type="AlphaFoldDB" id="A0A1H5T980"/>
<dbReference type="Proteomes" id="UP000236753">
    <property type="component" value="Unassembled WGS sequence"/>
</dbReference>
<sequence length="298" mass="33820">MHSIQTPDSTLPPSLVAALRRVLRPIIKLMLSKGITYPFLLELLKELFVEIADKDFKIEGKSSTDSHLSLLTGIHRKDIKRLRHENHSDAETIPQAVSMGARLVSLWTSDARYLDENNQPRPLPRFIKEGGEISFEKLVANVSCDIRSRVVLDEWLRLGIARFDEQKRVCLNTSAFVPANGFDEKVYYFGHNLHDHAAAATNNLLGESQPFFERSVSYDELTIASVQELAEKSKHLGMESLLAINKDAMEFEKSDAAKNQPCYRMTFGIYFYSEPAEPEESEESEESPKNNNDNITRC</sequence>
<gene>
    <name evidence="2" type="ORF">SAMN05216334_10462</name>
</gene>
<organism evidence="2 3">
    <name type="scientific">Nitrosomonas ureae</name>
    <dbReference type="NCBI Taxonomy" id="44577"/>
    <lineage>
        <taxon>Bacteria</taxon>
        <taxon>Pseudomonadati</taxon>
        <taxon>Pseudomonadota</taxon>
        <taxon>Betaproteobacteria</taxon>
        <taxon>Nitrosomonadales</taxon>
        <taxon>Nitrosomonadaceae</taxon>
        <taxon>Nitrosomonas</taxon>
    </lineage>
</organism>
<dbReference type="OrthoDB" id="6356376at2"/>
<reference evidence="2 3" key="1">
    <citation type="submission" date="2016-10" db="EMBL/GenBank/DDBJ databases">
        <authorList>
            <person name="de Groot N.N."/>
        </authorList>
    </citation>
    <scope>NUCLEOTIDE SEQUENCE [LARGE SCALE GENOMIC DNA]</scope>
    <source>
        <strain evidence="2 3">Nm13</strain>
    </source>
</reference>
<dbReference type="RefSeq" id="WP_103965728.1">
    <property type="nucleotide sequence ID" value="NZ_FNUX01000004.1"/>
</dbReference>
<evidence type="ECO:0000256" key="1">
    <source>
        <dbReference type="SAM" id="MobiDB-lite"/>
    </source>
</evidence>
<evidence type="ECO:0000313" key="2">
    <source>
        <dbReference type="EMBL" id="SEF59340.1"/>
    </source>
</evidence>
<feature type="compositionally biased region" description="Polar residues" evidence="1">
    <location>
        <begin position="289"/>
        <end position="298"/>
    </location>
</feature>
<dbReference type="EMBL" id="FNUX01000004">
    <property type="protein sequence ID" value="SEF59340.1"/>
    <property type="molecule type" value="Genomic_DNA"/>
</dbReference>
<dbReference type="Pfam" id="PF20112">
    <property type="entry name" value="DUF6502"/>
    <property type="match status" value="1"/>
</dbReference>
<accession>A0A1H5T980</accession>
<feature type="compositionally biased region" description="Acidic residues" evidence="1">
    <location>
        <begin position="276"/>
        <end position="285"/>
    </location>
</feature>
<evidence type="ECO:0000313" key="3">
    <source>
        <dbReference type="Proteomes" id="UP000236753"/>
    </source>
</evidence>
<proteinExistence type="predicted"/>
<name>A0A1H5T980_9PROT</name>
<dbReference type="InterPro" id="IPR045445">
    <property type="entry name" value="DUF6502"/>
</dbReference>
<protein>
    <submittedName>
        <fullName evidence="2">Uncharacterized protein</fullName>
    </submittedName>
</protein>
<feature type="region of interest" description="Disordered" evidence="1">
    <location>
        <begin position="274"/>
        <end position="298"/>
    </location>
</feature>